<proteinExistence type="predicted"/>
<dbReference type="InterPro" id="IPR011011">
    <property type="entry name" value="Znf_FYVE_PHD"/>
</dbReference>
<gene>
    <name evidence="2" type="ORF">VSP0166_LOCUS15476</name>
</gene>
<evidence type="ECO:0008006" key="3">
    <source>
        <dbReference type="Google" id="ProtNLM"/>
    </source>
</evidence>
<reference evidence="2" key="1">
    <citation type="submission" date="2021-01" db="EMBL/GenBank/DDBJ databases">
        <authorList>
            <person name="Corre E."/>
            <person name="Pelletier E."/>
            <person name="Niang G."/>
            <person name="Scheremetjew M."/>
            <person name="Finn R."/>
            <person name="Kale V."/>
            <person name="Holt S."/>
            <person name="Cochrane G."/>
            <person name="Meng A."/>
            <person name="Brown T."/>
            <person name="Cohen L."/>
        </authorList>
    </citation>
    <scope>NUCLEOTIDE SEQUENCE</scope>
    <source>
        <strain evidence="2">DIVA3 518/3/11/1/6</strain>
    </source>
</reference>
<protein>
    <recommendedName>
        <fullName evidence="3">PHD-type domain-containing protein</fullName>
    </recommendedName>
</protein>
<feature type="region of interest" description="Disordered" evidence="1">
    <location>
        <begin position="195"/>
        <end position="215"/>
    </location>
</feature>
<dbReference type="AlphaFoldDB" id="A0A7S4IPX0"/>
<organism evidence="2">
    <name type="scientific">Vannella robusta</name>
    <dbReference type="NCBI Taxonomy" id="1487602"/>
    <lineage>
        <taxon>Eukaryota</taxon>
        <taxon>Amoebozoa</taxon>
        <taxon>Discosea</taxon>
        <taxon>Flabellinia</taxon>
        <taxon>Vannellidae</taxon>
        <taxon>Vannella</taxon>
    </lineage>
</organism>
<sequence length="238" mass="27482">MSTHIKWKGRKWTGSPRVLRKQAAKEAKKNGSFAIPDPSDLENSILFGWYFECKCGASGSNYCDEKRSLQCDVCKVWMHCSCNGVPTRPAELMQYFRRYIWICPNCKEGNYKYRSIHWKEGSQSDHTPRLKKIKFQDEPEDIETNESNDNTLKKESEELKSSLKERKSLKKVMSVPDLSKMPSASIIRAPKKYEDGITLPNPDSMGNNRPKLKRTRSLRRVASSIRTVYMENIYAGDI</sequence>
<feature type="region of interest" description="Disordered" evidence="1">
    <location>
        <begin position="122"/>
        <end position="159"/>
    </location>
</feature>
<dbReference type="EMBL" id="HBKP01022202">
    <property type="protein sequence ID" value="CAE2236098.1"/>
    <property type="molecule type" value="Transcribed_RNA"/>
</dbReference>
<evidence type="ECO:0000313" key="2">
    <source>
        <dbReference type="EMBL" id="CAE2236098.1"/>
    </source>
</evidence>
<dbReference type="Gene3D" id="2.60.120.650">
    <property type="entry name" value="Cupin"/>
    <property type="match status" value="1"/>
</dbReference>
<name>A0A7S4IPX0_9EUKA</name>
<evidence type="ECO:0000256" key="1">
    <source>
        <dbReference type="SAM" id="MobiDB-lite"/>
    </source>
</evidence>
<dbReference type="SUPFAM" id="SSF57903">
    <property type="entry name" value="FYVE/PHD zinc finger"/>
    <property type="match status" value="1"/>
</dbReference>
<accession>A0A7S4IPX0</accession>